<dbReference type="EMBL" id="FQXK01000025">
    <property type="protein sequence ID" value="SHI30048.1"/>
    <property type="molecule type" value="Genomic_DNA"/>
</dbReference>
<sequence length="160" mass="17107">MGAVQILGIVVLIVGILLIGVEFYMPGFGLPGISGIICAAAGIFLTGRNASERILVGVIAIVVIAVMLVISIVVFSSKKIKSPIKLDTDLQGKNLFIDETDMEYLIGKKGVALTDLRPSGKGEFDGVKLDILSSNYYIKKDSALVITEVKNNRIIVQEGK</sequence>
<dbReference type="GO" id="GO:0005886">
    <property type="term" value="C:plasma membrane"/>
    <property type="evidence" value="ECO:0007669"/>
    <property type="project" value="TreeGrafter"/>
</dbReference>
<dbReference type="OrthoDB" id="9806253at2"/>
<keyword evidence="9" id="KW-1185">Reference proteome</keyword>
<evidence type="ECO:0000256" key="2">
    <source>
        <dbReference type="ARBA" id="ARBA00022692"/>
    </source>
</evidence>
<dbReference type="Pfam" id="PF01957">
    <property type="entry name" value="NfeD"/>
    <property type="match status" value="1"/>
</dbReference>
<keyword evidence="4 5" id="KW-0472">Membrane</keyword>
<keyword evidence="3 5" id="KW-1133">Transmembrane helix</keyword>
<gene>
    <name evidence="8" type="ORF">SAMN02745229_02863</name>
</gene>
<dbReference type="Proteomes" id="UP000184278">
    <property type="component" value="Unassembled WGS sequence"/>
</dbReference>
<feature type="transmembrane region" description="Helical" evidence="5">
    <location>
        <begin position="6"/>
        <end position="25"/>
    </location>
</feature>
<dbReference type="Pfam" id="PF24961">
    <property type="entry name" value="NfeD_membrane"/>
    <property type="match status" value="1"/>
</dbReference>
<evidence type="ECO:0000259" key="7">
    <source>
        <dbReference type="Pfam" id="PF24961"/>
    </source>
</evidence>
<feature type="domain" description="NfeD-like C-terminal" evidence="6">
    <location>
        <begin position="103"/>
        <end position="157"/>
    </location>
</feature>
<dbReference type="GeneID" id="89508045"/>
<dbReference type="InterPro" id="IPR056739">
    <property type="entry name" value="NfeD_membrane"/>
</dbReference>
<proteinExistence type="predicted"/>
<evidence type="ECO:0000256" key="5">
    <source>
        <dbReference type="SAM" id="Phobius"/>
    </source>
</evidence>
<evidence type="ECO:0000313" key="9">
    <source>
        <dbReference type="Proteomes" id="UP000184278"/>
    </source>
</evidence>
<dbReference type="STRING" id="1121131.SAMN02745229_02863"/>
<reference evidence="9" key="1">
    <citation type="submission" date="2016-11" db="EMBL/GenBank/DDBJ databases">
        <authorList>
            <person name="Varghese N."/>
            <person name="Submissions S."/>
        </authorList>
    </citation>
    <scope>NUCLEOTIDE SEQUENCE [LARGE SCALE GENOMIC DNA]</scope>
    <source>
        <strain evidence="9">DSM 3071</strain>
    </source>
</reference>
<dbReference type="AlphaFoldDB" id="A0A1M6A0S9"/>
<feature type="transmembrane region" description="Helical" evidence="5">
    <location>
        <begin position="32"/>
        <end position="48"/>
    </location>
</feature>
<name>A0A1M6A0S9_BUTFI</name>
<dbReference type="RefSeq" id="WP_073388750.1">
    <property type="nucleotide sequence ID" value="NZ_FQXK01000025.1"/>
</dbReference>
<dbReference type="PANTHER" id="PTHR33507:SF3">
    <property type="entry name" value="INNER MEMBRANE PROTEIN YBBJ"/>
    <property type="match status" value="1"/>
</dbReference>
<evidence type="ECO:0000259" key="6">
    <source>
        <dbReference type="Pfam" id="PF01957"/>
    </source>
</evidence>
<dbReference type="InterPro" id="IPR052165">
    <property type="entry name" value="Membrane_assoc_protease"/>
</dbReference>
<comment type="subcellular location">
    <subcellularLocation>
        <location evidence="1">Membrane</location>
        <topology evidence="1">Multi-pass membrane protein</topology>
    </subcellularLocation>
</comment>
<accession>A0A1M6A0S9</accession>
<evidence type="ECO:0000256" key="4">
    <source>
        <dbReference type="ARBA" id="ARBA00023136"/>
    </source>
</evidence>
<keyword evidence="2 5" id="KW-0812">Transmembrane</keyword>
<dbReference type="InterPro" id="IPR012340">
    <property type="entry name" value="NA-bd_OB-fold"/>
</dbReference>
<protein>
    <submittedName>
        <fullName evidence="8">NfeD-like C-terminal, partner-binding</fullName>
    </submittedName>
</protein>
<evidence type="ECO:0000313" key="8">
    <source>
        <dbReference type="EMBL" id="SHI30048.1"/>
    </source>
</evidence>
<feature type="transmembrane region" description="Helical" evidence="5">
    <location>
        <begin position="54"/>
        <end position="75"/>
    </location>
</feature>
<evidence type="ECO:0000256" key="1">
    <source>
        <dbReference type="ARBA" id="ARBA00004141"/>
    </source>
</evidence>
<feature type="domain" description="NfeD integral membrane" evidence="7">
    <location>
        <begin position="4"/>
        <end position="73"/>
    </location>
</feature>
<evidence type="ECO:0000256" key="3">
    <source>
        <dbReference type="ARBA" id="ARBA00022989"/>
    </source>
</evidence>
<dbReference type="InterPro" id="IPR002810">
    <property type="entry name" value="NfeD-like_C"/>
</dbReference>
<organism evidence="8 9">
    <name type="scientific">Butyrivibrio fibrisolvens DSM 3071</name>
    <dbReference type="NCBI Taxonomy" id="1121131"/>
    <lineage>
        <taxon>Bacteria</taxon>
        <taxon>Bacillati</taxon>
        <taxon>Bacillota</taxon>
        <taxon>Clostridia</taxon>
        <taxon>Lachnospirales</taxon>
        <taxon>Lachnospiraceae</taxon>
        <taxon>Butyrivibrio</taxon>
    </lineage>
</organism>
<dbReference type="Gene3D" id="2.40.50.140">
    <property type="entry name" value="Nucleic acid-binding proteins"/>
    <property type="match status" value="1"/>
</dbReference>
<dbReference type="PANTHER" id="PTHR33507">
    <property type="entry name" value="INNER MEMBRANE PROTEIN YBBJ"/>
    <property type="match status" value="1"/>
</dbReference>